<proteinExistence type="predicted"/>
<dbReference type="GO" id="GO:0004674">
    <property type="term" value="F:protein serine/threonine kinase activity"/>
    <property type="evidence" value="ECO:0007669"/>
    <property type="project" value="TreeGrafter"/>
</dbReference>
<dbReference type="Proteomes" id="UP001497497">
    <property type="component" value="Unassembled WGS sequence"/>
</dbReference>
<name>A0AAV2ID84_LYMST</name>
<dbReference type="GO" id="GO:0005634">
    <property type="term" value="C:nucleus"/>
    <property type="evidence" value="ECO:0007669"/>
    <property type="project" value="TreeGrafter"/>
</dbReference>
<organism evidence="2 3">
    <name type="scientific">Lymnaea stagnalis</name>
    <name type="common">Great pond snail</name>
    <name type="synonym">Helix stagnalis</name>
    <dbReference type="NCBI Taxonomy" id="6523"/>
    <lineage>
        <taxon>Eukaryota</taxon>
        <taxon>Metazoa</taxon>
        <taxon>Spiralia</taxon>
        <taxon>Lophotrochozoa</taxon>
        <taxon>Mollusca</taxon>
        <taxon>Gastropoda</taxon>
        <taxon>Heterobranchia</taxon>
        <taxon>Euthyneura</taxon>
        <taxon>Panpulmonata</taxon>
        <taxon>Hygrophila</taxon>
        <taxon>Lymnaeoidea</taxon>
        <taxon>Lymnaeidae</taxon>
        <taxon>Lymnaea</taxon>
    </lineage>
</organism>
<dbReference type="EMBL" id="CAXITT010000573">
    <property type="protein sequence ID" value="CAL1543764.1"/>
    <property type="molecule type" value="Genomic_DNA"/>
</dbReference>
<dbReference type="CDD" id="cd00180">
    <property type="entry name" value="PKc"/>
    <property type="match status" value="1"/>
</dbReference>
<gene>
    <name evidence="2" type="ORF">GSLYS_00017277001</name>
</gene>
<evidence type="ECO:0000313" key="2">
    <source>
        <dbReference type="EMBL" id="CAL1543764.1"/>
    </source>
</evidence>
<dbReference type="Pfam" id="PF00069">
    <property type="entry name" value="Pkinase"/>
    <property type="match status" value="1"/>
</dbReference>
<protein>
    <recommendedName>
        <fullName evidence="1">Protein kinase domain-containing protein</fullName>
    </recommendedName>
</protein>
<dbReference type="PANTHER" id="PTHR44167:SF24">
    <property type="entry name" value="SERINE_THREONINE-PROTEIN KINASE CHK2"/>
    <property type="match status" value="1"/>
</dbReference>
<evidence type="ECO:0000259" key="1">
    <source>
        <dbReference type="PROSITE" id="PS50011"/>
    </source>
</evidence>
<feature type="domain" description="Protein kinase" evidence="1">
    <location>
        <begin position="211"/>
        <end position="505"/>
    </location>
</feature>
<dbReference type="PROSITE" id="PS00108">
    <property type="entry name" value="PROTEIN_KINASE_ST"/>
    <property type="match status" value="1"/>
</dbReference>
<comment type="caution">
    <text evidence="2">The sequence shown here is derived from an EMBL/GenBank/DDBJ whole genome shotgun (WGS) entry which is preliminary data.</text>
</comment>
<dbReference type="SMART" id="SM00220">
    <property type="entry name" value="S_TKc"/>
    <property type="match status" value="1"/>
</dbReference>
<dbReference type="AlphaFoldDB" id="A0AAV2ID84"/>
<dbReference type="GO" id="GO:0005524">
    <property type="term" value="F:ATP binding"/>
    <property type="evidence" value="ECO:0007669"/>
    <property type="project" value="InterPro"/>
</dbReference>
<sequence length="739" mass="83089">MDNKYREHYDDVDIGTVKGQNSHIACASGEDGPSAMVIGTSTGPYRGSKWHIRNPNSFAEESSDSDYDGFVVNRSDNKTTRLDQKSTTAVVPKETLPFSDAKINFTNKTFDDKDEGTVIDKKSLRKKKVFLPEEEICNIKVPPKQGFKRHFEDQSFAMHDLESLGVMDINKVDNKAQVHELLVNINLKTQTEPRCLNLNNELFSGMENLKISEDARTMSGSFGEVLKVYDLKTKHHLMKKKVKDKVEPNEVEVPIQFPQEMNLARVVGFSFDGESSYIIQEDAGTSLRQLITDAHFCLSLKQPETTEKIMLDVFTGLSVLERHGITHCDIKPENICMKINSDGSSTTKIIDFGSSKSQKDRMTYSGLTPEYLPPAVNKFLFDVKLYQEKKLPTCPPTPRLCEKDDVWAAGMVTLFLEKKVHPTIQFFTGCSEYPKLNQDKMMTMRYSTMKQIADMQEPLDSYFTTGKPILDKMLEGVLSVDSGMRWSALKTARFLKEKLNPEPQLKRQRSNVLWEPKLFQRDNSCEDVDIKKCKGFSQPHIPLPRSTSDDGNPVQRFGATFKLKNGQTPGFSPMCNNEPALSLQVKAPAPAGPPPTHDAEMSEYDQLVRSFVVEEHQKRVEPNFREMSLASPGFQFKARFAPGPQFKTEDSFGPGLKLMRSPGFDPIPPNQTSCAAGVQGFSGKVFKWPESSKSEALFAVAPSSQSTGNGNIPDMGVLFDEMGVDDKLKIRGRRRSRKE</sequence>
<dbReference type="GO" id="GO:0005737">
    <property type="term" value="C:cytoplasm"/>
    <property type="evidence" value="ECO:0007669"/>
    <property type="project" value="TreeGrafter"/>
</dbReference>
<keyword evidence="3" id="KW-1185">Reference proteome</keyword>
<dbReference type="InterPro" id="IPR000719">
    <property type="entry name" value="Prot_kinase_dom"/>
</dbReference>
<evidence type="ECO:0000313" key="3">
    <source>
        <dbReference type="Proteomes" id="UP001497497"/>
    </source>
</evidence>
<reference evidence="2 3" key="1">
    <citation type="submission" date="2024-04" db="EMBL/GenBank/DDBJ databases">
        <authorList>
            <consortium name="Genoscope - CEA"/>
            <person name="William W."/>
        </authorList>
    </citation>
    <scope>NUCLEOTIDE SEQUENCE [LARGE SCALE GENOMIC DNA]</scope>
</reference>
<dbReference type="Gene3D" id="1.10.510.10">
    <property type="entry name" value="Transferase(Phosphotransferase) domain 1"/>
    <property type="match status" value="1"/>
</dbReference>
<dbReference type="InterPro" id="IPR011009">
    <property type="entry name" value="Kinase-like_dom_sf"/>
</dbReference>
<dbReference type="PANTHER" id="PTHR44167">
    <property type="entry name" value="OVARIAN-SPECIFIC SERINE/THREONINE-PROTEIN KINASE LOK-RELATED"/>
    <property type="match status" value="1"/>
</dbReference>
<accession>A0AAV2ID84</accession>
<dbReference type="GO" id="GO:0044773">
    <property type="term" value="P:mitotic DNA damage checkpoint signaling"/>
    <property type="evidence" value="ECO:0007669"/>
    <property type="project" value="TreeGrafter"/>
</dbReference>
<dbReference type="InterPro" id="IPR008271">
    <property type="entry name" value="Ser/Thr_kinase_AS"/>
</dbReference>
<dbReference type="SUPFAM" id="SSF56112">
    <property type="entry name" value="Protein kinase-like (PK-like)"/>
    <property type="match status" value="1"/>
</dbReference>
<dbReference type="PROSITE" id="PS50011">
    <property type="entry name" value="PROTEIN_KINASE_DOM"/>
    <property type="match status" value="1"/>
</dbReference>